<gene>
    <name evidence="3" type="ORF">PENTCL1PPCAC_9246</name>
</gene>
<evidence type="ECO:0000256" key="2">
    <source>
        <dbReference type="SAM" id="Phobius"/>
    </source>
</evidence>
<dbReference type="Pfam" id="PF03125">
    <property type="entry name" value="Sre"/>
    <property type="match status" value="1"/>
</dbReference>
<comment type="caution">
    <text evidence="3">The sequence shown here is derived from an EMBL/GenBank/DDBJ whole genome shotgun (WGS) entry which is preliminary data.</text>
</comment>
<evidence type="ECO:0000313" key="3">
    <source>
        <dbReference type="EMBL" id="GMS87071.1"/>
    </source>
</evidence>
<feature type="non-terminal residue" evidence="3">
    <location>
        <position position="1"/>
    </location>
</feature>
<accession>A0AAV5SUP0</accession>
<dbReference type="InterPro" id="IPR004151">
    <property type="entry name" value="7TM_GPCR_serpentine_rcpt_Sre"/>
</dbReference>
<dbReference type="AlphaFoldDB" id="A0AAV5SUP0"/>
<reference evidence="3" key="1">
    <citation type="submission" date="2023-10" db="EMBL/GenBank/DDBJ databases">
        <title>Genome assembly of Pristionchus species.</title>
        <authorList>
            <person name="Yoshida K."/>
            <person name="Sommer R.J."/>
        </authorList>
    </citation>
    <scope>NUCLEOTIDE SEQUENCE</scope>
    <source>
        <strain evidence="3">RS0144</strain>
    </source>
</reference>
<keyword evidence="2" id="KW-1133">Transmembrane helix</keyword>
<name>A0AAV5SUP0_9BILA</name>
<proteinExistence type="inferred from homology"/>
<evidence type="ECO:0000313" key="4">
    <source>
        <dbReference type="Proteomes" id="UP001432027"/>
    </source>
</evidence>
<dbReference type="GO" id="GO:0007606">
    <property type="term" value="P:sensory perception of chemical stimulus"/>
    <property type="evidence" value="ECO:0007669"/>
    <property type="project" value="InterPro"/>
</dbReference>
<organism evidence="3 4">
    <name type="scientific">Pristionchus entomophagus</name>
    <dbReference type="NCBI Taxonomy" id="358040"/>
    <lineage>
        <taxon>Eukaryota</taxon>
        <taxon>Metazoa</taxon>
        <taxon>Ecdysozoa</taxon>
        <taxon>Nematoda</taxon>
        <taxon>Chromadorea</taxon>
        <taxon>Rhabditida</taxon>
        <taxon>Rhabditina</taxon>
        <taxon>Diplogasteromorpha</taxon>
        <taxon>Diplogasteroidea</taxon>
        <taxon>Neodiplogasteridae</taxon>
        <taxon>Pristionchus</taxon>
    </lineage>
</organism>
<evidence type="ECO:0008006" key="5">
    <source>
        <dbReference type="Google" id="ProtNLM"/>
    </source>
</evidence>
<feature type="non-terminal residue" evidence="3">
    <location>
        <position position="117"/>
    </location>
</feature>
<dbReference type="EMBL" id="BTSX01000002">
    <property type="protein sequence ID" value="GMS87071.1"/>
    <property type="molecule type" value="Genomic_DNA"/>
</dbReference>
<sequence length="117" mass="13461">SGMFGTAYNLFTLTVERLIASIIVDRYENLCNNFPLLGILLFLAHWSISTSIMYLSYQDIISNEVLIISILTSVILSIILFALLPRISEYVYKRQMDQRFGSVRRYQSIENLRSATV</sequence>
<keyword evidence="2" id="KW-0812">Transmembrane</keyword>
<keyword evidence="4" id="KW-1185">Reference proteome</keyword>
<evidence type="ECO:0000256" key="1">
    <source>
        <dbReference type="ARBA" id="ARBA00006803"/>
    </source>
</evidence>
<protein>
    <recommendedName>
        <fullName evidence="5">G protein-coupled receptor</fullName>
    </recommendedName>
</protein>
<dbReference type="Proteomes" id="UP001432027">
    <property type="component" value="Unassembled WGS sequence"/>
</dbReference>
<feature type="transmembrane region" description="Helical" evidence="2">
    <location>
        <begin position="36"/>
        <end position="54"/>
    </location>
</feature>
<feature type="transmembrane region" description="Helical" evidence="2">
    <location>
        <begin position="66"/>
        <end position="84"/>
    </location>
</feature>
<keyword evidence="2" id="KW-0472">Membrane</keyword>
<dbReference type="GO" id="GO:0016020">
    <property type="term" value="C:membrane"/>
    <property type="evidence" value="ECO:0007669"/>
    <property type="project" value="InterPro"/>
</dbReference>
<comment type="similarity">
    <text evidence="1">Belongs to the nematode receptor-like protein sre family.</text>
</comment>